<evidence type="ECO:0000313" key="2">
    <source>
        <dbReference type="EMBL" id="OAA42586.1"/>
    </source>
</evidence>
<reference evidence="2 3" key="1">
    <citation type="journal article" date="2016" name="Genome Biol. Evol.">
        <title>Divergent and convergent evolution of fungal pathogenicity.</title>
        <authorList>
            <person name="Shang Y."/>
            <person name="Xiao G."/>
            <person name="Zheng P."/>
            <person name="Cen K."/>
            <person name="Zhan S."/>
            <person name="Wang C."/>
        </authorList>
    </citation>
    <scope>NUCLEOTIDE SEQUENCE [LARGE SCALE GENOMIC DNA]</scope>
    <source>
        <strain evidence="2 3">RCEF 4871</strain>
    </source>
</reference>
<feature type="region of interest" description="Disordered" evidence="1">
    <location>
        <begin position="30"/>
        <end position="70"/>
    </location>
</feature>
<evidence type="ECO:0000256" key="1">
    <source>
        <dbReference type="SAM" id="MobiDB-lite"/>
    </source>
</evidence>
<gene>
    <name evidence="2" type="ORF">NOR_04717</name>
</gene>
<protein>
    <submittedName>
        <fullName evidence="2">Uncharacterized protein</fullName>
    </submittedName>
</protein>
<proteinExistence type="predicted"/>
<evidence type="ECO:0000313" key="3">
    <source>
        <dbReference type="Proteomes" id="UP000243498"/>
    </source>
</evidence>
<dbReference type="EMBL" id="AZHC01000013">
    <property type="protein sequence ID" value="OAA42586.1"/>
    <property type="molecule type" value="Genomic_DNA"/>
</dbReference>
<feature type="compositionally biased region" description="Basic and acidic residues" evidence="1">
    <location>
        <begin position="47"/>
        <end position="70"/>
    </location>
</feature>
<dbReference type="Proteomes" id="UP000243498">
    <property type="component" value="Unassembled WGS sequence"/>
</dbReference>
<comment type="caution">
    <text evidence="2">The sequence shown here is derived from an EMBL/GenBank/DDBJ whole genome shotgun (WGS) entry which is preliminary data.</text>
</comment>
<accession>A0A167DMC2</accession>
<keyword evidence="3" id="KW-1185">Reference proteome</keyword>
<organism evidence="2 3">
    <name type="scientific">Metarhizium rileyi (strain RCEF 4871)</name>
    <name type="common">Nomuraea rileyi</name>
    <dbReference type="NCBI Taxonomy" id="1649241"/>
    <lineage>
        <taxon>Eukaryota</taxon>
        <taxon>Fungi</taxon>
        <taxon>Dikarya</taxon>
        <taxon>Ascomycota</taxon>
        <taxon>Pezizomycotina</taxon>
        <taxon>Sordariomycetes</taxon>
        <taxon>Hypocreomycetidae</taxon>
        <taxon>Hypocreales</taxon>
        <taxon>Clavicipitaceae</taxon>
        <taxon>Metarhizium</taxon>
    </lineage>
</organism>
<dbReference type="AlphaFoldDB" id="A0A167DMC2"/>
<name>A0A167DMC2_METRR</name>
<sequence length="257" mass="28410">MVSQSAALGKPAKAKVQSDMLLLRRMVVKGIRSKDKPTDGNGPEEASSPKKEIRRTKDEEPGRKLKALGEPDQHLGYSHSWDIFSTWPGAGTIQRLGSHANFGLASTGLEPSSCCRLRVVEKKKSQAYPVPCRASVAALYGYLSLMAHTHPFLPSVSAPLRTLLQFTTTPATWRLPTARLHNMGFLVLIFVFETPVPFLPDYIIYRASGRMVTSLWPPKAAFVLQATQNLETGFSGRIRHVPVSQALAYMHALRPYV</sequence>